<proteinExistence type="predicted"/>
<dbReference type="EMBL" id="BMLX01000002">
    <property type="protein sequence ID" value="GGP20666.1"/>
    <property type="molecule type" value="Genomic_DNA"/>
</dbReference>
<protein>
    <submittedName>
        <fullName evidence="2">Hemerythrin</fullName>
    </submittedName>
</protein>
<evidence type="ECO:0000313" key="2">
    <source>
        <dbReference type="EMBL" id="GGP20666.1"/>
    </source>
</evidence>
<keyword evidence="3" id="KW-1185">Reference proteome</keyword>
<organism evidence="2 3">
    <name type="scientific">Silvimonas iriomotensis</name>
    <dbReference type="NCBI Taxonomy" id="449662"/>
    <lineage>
        <taxon>Bacteria</taxon>
        <taxon>Pseudomonadati</taxon>
        <taxon>Pseudomonadota</taxon>
        <taxon>Betaproteobacteria</taxon>
        <taxon>Neisseriales</taxon>
        <taxon>Chitinibacteraceae</taxon>
        <taxon>Silvimonas</taxon>
    </lineage>
</organism>
<gene>
    <name evidence="2" type="ORF">GCM10010970_16350</name>
</gene>
<evidence type="ECO:0000313" key="3">
    <source>
        <dbReference type="Proteomes" id="UP000637267"/>
    </source>
</evidence>
<name>A0ABQ2P817_9NEIS</name>
<comment type="caution">
    <text evidence="2">The sequence shown here is derived from an EMBL/GenBank/DDBJ whole genome shotgun (WGS) entry which is preliminary data.</text>
</comment>
<evidence type="ECO:0000259" key="1">
    <source>
        <dbReference type="Pfam" id="PF01814"/>
    </source>
</evidence>
<reference evidence="3" key="1">
    <citation type="journal article" date="2019" name="Int. J. Syst. Evol. Microbiol.">
        <title>The Global Catalogue of Microorganisms (GCM) 10K type strain sequencing project: providing services to taxonomists for standard genome sequencing and annotation.</title>
        <authorList>
            <consortium name="The Broad Institute Genomics Platform"/>
            <consortium name="The Broad Institute Genome Sequencing Center for Infectious Disease"/>
            <person name="Wu L."/>
            <person name="Ma J."/>
        </authorList>
    </citation>
    <scope>NUCLEOTIDE SEQUENCE [LARGE SCALE GENOMIC DNA]</scope>
    <source>
        <strain evidence="3">CGMCC 1.8859</strain>
    </source>
</reference>
<dbReference type="PANTHER" id="PTHR35585">
    <property type="entry name" value="HHE DOMAIN PROTEIN (AFU_ORTHOLOGUE AFUA_4G00730)"/>
    <property type="match status" value="1"/>
</dbReference>
<dbReference type="Gene3D" id="1.20.120.520">
    <property type="entry name" value="nmb1532 protein domain like"/>
    <property type="match status" value="1"/>
</dbReference>
<sequence length="170" mass="19269">MPVVSAFTSGAALTHDRATFLLRAEHATILQLFAEYERRKYTLSARQKAHLVRQTCRLLAWHSHVEEQLFYPAARTALHRQGHLIDEAAVEHATCNTLMAQLEVTPTDHPLYEARFKVLSEYVAMHFAEEEERLFPLIRALGTLDLNTLGDQMLSLQHALRDEALAGSAH</sequence>
<dbReference type="Proteomes" id="UP000637267">
    <property type="component" value="Unassembled WGS sequence"/>
</dbReference>
<dbReference type="PANTHER" id="PTHR35585:SF1">
    <property type="entry name" value="HHE DOMAIN PROTEIN (AFU_ORTHOLOGUE AFUA_4G00730)"/>
    <property type="match status" value="1"/>
</dbReference>
<dbReference type="Pfam" id="PF01814">
    <property type="entry name" value="Hemerythrin"/>
    <property type="match status" value="1"/>
</dbReference>
<accession>A0ABQ2P817</accession>
<feature type="domain" description="Hemerythrin-like" evidence="1">
    <location>
        <begin position="21"/>
        <end position="138"/>
    </location>
</feature>
<dbReference type="InterPro" id="IPR012312">
    <property type="entry name" value="Hemerythrin-like"/>
</dbReference>